<evidence type="ECO:0000256" key="4">
    <source>
        <dbReference type="ARBA" id="ARBA00022490"/>
    </source>
</evidence>
<keyword evidence="19" id="KW-1185">Reference proteome</keyword>
<evidence type="ECO:0000256" key="9">
    <source>
        <dbReference type="ARBA" id="ARBA00022840"/>
    </source>
</evidence>
<dbReference type="PANTHER" id="PTHR19211:SF5">
    <property type="entry name" value="ELONGATION FACTOR 3A-RELATED"/>
    <property type="match status" value="1"/>
</dbReference>
<dbReference type="InterPro" id="IPR017871">
    <property type="entry name" value="ABC_transporter-like_CS"/>
</dbReference>
<gene>
    <name evidence="18" type="ORF">MFLAVUS_000747</name>
</gene>
<dbReference type="SUPFAM" id="SSF54160">
    <property type="entry name" value="Chromo domain-like"/>
    <property type="match status" value="1"/>
</dbReference>
<evidence type="ECO:0000256" key="3">
    <source>
        <dbReference type="ARBA" id="ARBA00011054"/>
    </source>
</evidence>
<evidence type="ECO:0000256" key="13">
    <source>
        <dbReference type="PROSITE-ProRule" id="PRU00103"/>
    </source>
</evidence>
<dbReference type="CDD" id="cd18626">
    <property type="entry name" value="CD_eEF3"/>
    <property type="match status" value="1"/>
</dbReference>
<feature type="compositionally biased region" description="Basic and acidic residues" evidence="14">
    <location>
        <begin position="1161"/>
        <end position="1172"/>
    </location>
</feature>
<keyword evidence="15" id="KW-0812">Transmembrane</keyword>
<dbReference type="InterPro" id="IPR027417">
    <property type="entry name" value="P-loop_NTPase"/>
</dbReference>
<keyword evidence="10" id="KW-0694">RNA-binding</keyword>
<dbReference type="EMBL" id="BAABUK010000002">
    <property type="protein sequence ID" value="GAA5807386.1"/>
    <property type="molecule type" value="Genomic_DNA"/>
</dbReference>
<evidence type="ECO:0000259" key="16">
    <source>
        <dbReference type="PROSITE" id="PS50013"/>
    </source>
</evidence>
<dbReference type="InterPro" id="IPR016197">
    <property type="entry name" value="Chromo-like_dom_sf"/>
</dbReference>
<dbReference type="Gene3D" id="1.25.10.10">
    <property type="entry name" value="Leucine-rich Repeat Variant"/>
    <property type="match status" value="1"/>
</dbReference>
<keyword evidence="15" id="KW-0472">Membrane</keyword>
<evidence type="ECO:0000256" key="8">
    <source>
        <dbReference type="ARBA" id="ARBA00022801"/>
    </source>
</evidence>
<feature type="domain" description="Chromo" evidence="16">
    <location>
        <begin position="963"/>
        <end position="994"/>
    </location>
</feature>
<sequence>MNSLFRLTPRFSGMIVRQQTRSYATGSPKIGAGRGGIIGFLLGVTAAGSAGYYYLLGEYNNASAALLLSVQELQASTDKVKDYARRIEAVDRDVAKLKEITATKKQLADLKVDFRRLYDTLNIEHLELKTHVWGLDLKYDNWLAKIANSKTACAKKSEIENKKMLIVSQIPSEVETKKAKDIVTKLAAASDEDREAVAAELAAVVKANGILSLKPVIEQLKKDISSKKSASARAGAIAAIVALTNENLDGQSEPFIISFTANLLELQSDKQKSIIEAADKAAKNLALKINPIACPLMVPFILEGLGNSCKWQTKMLALELLQVLAKQNPEQFIVAIPEVIPTVSDCMWDTKTDVKKKATETMSVICTLVENKDIERFIPAVIGCINHPENVPETIHLLGATTFVQEVDSATLSIMVPLLGRGLNERATPIKRKAALIIDNMSKLVDDPDVAAPFLPLLLPALEKVQDVVADPECRGVVQKALATLQRVGNPGIEIFTKDQKKAKVEASIKELLPENMDAFLDTTVTFMNEVALTLCMSKNFFKNVWIASLAPYAKSFLSAEDAENLAFSALNKCEEAVTSKDEEEEEDEGEDLCNCEFSLAYGAKILLNRTSLRLKRGRRYGLCGGNGCGKSTLMRAIANEQVEGFPPRSELKTVYVEHDIDGSEADTPLVDFILASSGVETKDPAEVKRILLEYGFSELMVTKMAIGELSGGWKMKLALARAMLMNADILLLDEPTNHLDVINVAWLENYLLGLKTVTSIIVSHDSGFLDHVCSDIIHYEPNYKLKRYAGNLSEFVKKVPRAASYYSLEVSQISFTFPEPGFLEGIKTKERAILKMKNVDFQYPGSEKKQLQNISMQCSLASRVAVIGPNGAGKSTLIKLLTGEIESDVGSVWKHPNLRIAYVAQHAFHHIEKHLDSTPNEYIQWRYATGEDREELDKNDRMHGDANKKVMEQVFVIDGEKRVIEELVGRRKLKQSYEYEVSWIGRSSVDNTWISRQKLEDMGFGKKIAEVDSAEAAKMGLNRPLTSKEIEKHLTDVGLEAEFATHSRIVGLSGGQKVKLVVGAAMWNKPHMLVLDEPTNYLDRESLGALAMAIKGYGGGVVIVTHNREFTEALCDEVWMVDAGRLTASGHNWVSGNGTTKIEEADAEDQVDGQGNTIKAVEKKQKLSSKELRKKKKDRMERRKRGEEVYTTDEDL</sequence>
<comment type="subcellular location">
    <subcellularLocation>
        <location evidence="1">Cytoplasm</location>
    </subcellularLocation>
</comment>
<keyword evidence="8" id="KW-0378">Hydrolase</keyword>
<dbReference type="InterPro" id="IPR003439">
    <property type="entry name" value="ABC_transporter-like_ATP-bd"/>
</dbReference>
<comment type="pathway">
    <text evidence="2">Protein biosynthesis; polypeptide chain elongation.</text>
</comment>
<evidence type="ECO:0008006" key="20">
    <source>
        <dbReference type="Google" id="ProtNLM"/>
    </source>
</evidence>
<evidence type="ECO:0000313" key="19">
    <source>
        <dbReference type="Proteomes" id="UP001473302"/>
    </source>
</evidence>
<dbReference type="InterPro" id="IPR011989">
    <property type="entry name" value="ARM-like"/>
</dbReference>
<comment type="catalytic activity">
    <reaction evidence="12">
        <text>ATP + H2O = ADP + phosphate + H(+)</text>
        <dbReference type="Rhea" id="RHEA:13065"/>
        <dbReference type="ChEBI" id="CHEBI:15377"/>
        <dbReference type="ChEBI" id="CHEBI:15378"/>
        <dbReference type="ChEBI" id="CHEBI:30616"/>
        <dbReference type="ChEBI" id="CHEBI:43474"/>
        <dbReference type="ChEBI" id="CHEBI:456216"/>
    </reaction>
</comment>
<evidence type="ECO:0000259" key="17">
    <source>
        <dbReference type="PROSITE" id="PS50893"/>
    </source>
</evidence>
<dbReference type="InterPro" id="IPR000953">
    <property type="entry name" value="Chromo/chromo_shadow_dom"/>
</dbReference>
<name>A0ABP9YKJ8_9FUNG</name>
<dbReference type="PROSITE" id="PS50077">
    <property type="entry name" value="HEAT_REPEAT"/>
    <property type="match status" value="1"/>
</dbReference>
<dbReference type="InterPro" id="IPR021133">
    <property type="entry name" value="HEAT_type_2"/>
</dbReference>
<dbReference type="CDD" id="cd03221">
    <property type="entry name" value="ABCF_EF-3"/>
    <property type="match status" value="1"/>
</dbReference>
<feature type="compositionally biased region" description="Basic and acidic residues" evidence="14">
    <location>
        <begin position="1179"/>
        <end position="1189"/>
    </location>
</feature>
<evidence type="ECO:0000313" key="18">
    <source>
        <dbReference type="EMBL" id="GAA5807386.1"/>
    </source>
</evidence>
<dbReference type="SUPFAM" id="SSF52540">
    <property type="entry name" value="P-loop containing nucleoside triphosphate hydrolases"/>
    <property type="match status" value="2"/>
</dbReference>
<evidence type="ECO:0000256" key="12">
    <source>
        <dbReference type="ARBA" id="ARBA00049360"/>
    </source>
</evidence>
<feature type="repeat" description="HEAT" evidence="13">
    <location>
        <begin position="339"/>
        <end position="377"/>
    </location>
</feature>
<protein>
    <recommendedName>
        <fullName evidence="20">Elongation factor 3</fullName>
    </recommendedName>
</protein>
<dbReference type="PROSITE" id="PS50013">
    <property type="entry name" value="CHROMO_2"/>
    <property type="match status" value="1"/>
</dbReference>
<feature type="transmembrane region" description="Helical" evidence="15">
    <location>
        <begin position="37"/>
        <end position="55"/>
    </location>
</feature>
<keyword evidence="6" id="KW-0547">Nucleotide-binding</keyword>
<evidence type="ECO:0000256" key="11">
    <source>
        <dbReference type="ARBA" id="ARBA00022917"/>
    </source>
</evidence>
<evidence type="ECO:0000256" key="6">
    <source>
        <dbReference type="ARBA" id="ARBA00022741"/>
    </source>
</evidence>
<dbReference type="Pfam" id="PF00005">
    <property type="entry name" value="ABC_tran"/>
    <property type="match status" value="2"/>
</dbReference>
<dbReference type="Gene3D" id="2.40.50.990">
    <property type="match status" value="1"/>
</dbReference>
<keyword evidence="7" id="KW-0251">Elongation factor</keyword>
<accession>A0ABP9YKJ8</accession>
<evidence type="ECO:0000256" key="2">
    <source>
        <dbReference type="ARBA" id="ARBA00004815"/>
    </source>
</evidence>
<dbReference type="Pfam" id="PF24987">
    <property type="entry name" value="HEAT_EF3_N"/>
    <property type="match status" value="1"/>
</dbReference>
<keyword evidence="4" id="KW-0963">Cytoplasm</keyword>
<dbReference type="Pfam" id="PF24984">
    <property type="entry name" value="HEAT_EF3_GNC1"/>
    <property type="match status" value="1"/>
</dbReference>
<dbReference type="PROSITE" id="PS00211">
    <property type="entry name" value="ABC_TRANSPORTER_1"/>
    <property type="match status" value="2"/>
</dbReference>
<evidence type="ECO:0000256" key="14">
    <source>
        <dbReference type="SAM" id="MobiDB-lite"/>
    </source>
</evidence>
<keyword evidence="11" id="KW-0648">Protein biosynthesis</keyword>
<evidence type="ECO:0000256" key="15">
    <source>
        <dbReference type="SAM" id="Phobius"/>
    </source>
</evidence>
<dbReference type="InterPro" id="IPR015688">
    <property type="entry name" value="eEF3_ABC2_chromodomain-like"/>
</dbReference>
<dbReference type="SUPFAM" id="SSF48371">
    <property type="entry name" value="ARM repeat"/>
    <property type="match status" value="1"/>
</dbReference>
<evidence type="ECO:0000256" key="7">
    <source>
        <dbReference type="ARBA" id="ARBA00022768"/>
    </source>
</evidence>
<dbReference type="InterPro" id="IPR047038">
    <property type="entry name" value="eEF3_chromodomain-like_sf"/>
</dbReference>
<feature type="domain" description="ABC transporter" evidence="17">
    <location>
        <begin position="835"/>
        <end position="1149"/>
    </location>
</feature>
<dbReference type="InterPro" id="IPR016024">
    <property type="entry name" value="ARM-type_fold"/>
</dbReference>
<dbReference type="PROSITE" id="PS50893">
    <property type="entry name" value="ABC_TRANSPORTER_2"/>
    <property type="match status" value="2"/>
</dbReference>
<dbReference type="InterPro" id="IPR003593">
    <property type="entry name" value="AAA+_ATPase"/>
</dbReference>
<evidence type="ECO:0000256" key="1">
    <source>
        <dbReference type="ARBA" id="ARBA00004496"/>
    </source>
</evidence>
<keyword evidence="5" id="KW-0677">Repeat</keyword>
<feature type="region of interest" description="Disordered" evidence="14">
    <location>
        <begin position="1147"/>
        <end position="1197"/>
    </location>
</feature>
<comment type="caution">
    <text evidence="18">The sequence shown here is derived from an EMBL/GenBank/DDBJ whole genome shotgun (WGS) entry which is preliminary data.</text>
</comment>
<organism evidence="18 19">
    <name type="scientific">Mucor flavus</name>
    <dbReference type="NCBI Taxonomy" id="439312"/>
    <lineage>
        <taxon>Eukaryota</taxon>
        <taxon>Fungi</taxon>
        <taxon>Fungi incertae sedis</taxon>
        <taxon>Mucoromycota</taxon>
        <taxon>Mucoromycotina</taxon>
        <taxon>Mucoromycetes</taxon>
        <taxon>Mucorales</taxon>
        <taxon>Mucorineae</taxon>
        <taxon>Mucoraceae</taxon>
        <taxon>Mucor</taxon>
    </lineage>
</organism>
<comment type="similarity">
    <text evidence="3">Belongs to the ABC transporter superfamily. ABCF family. EF3 subfamily.</text>
</comment>
<keyword evidence="9" id="KW-0067">ATP-binding</keyword>
<dbReference type="SMART" id="SM00382">
    <property type="entry name" value="AAA"/>
    <property type="match status" value="2"/>
</dbReference>
<proteinExistence type="inferred from homology"/>
<keyword evidence="15" id="KW-1133">Transmembrane helix</keyword>
<dbReference type="Proteomes" id="UP001473302">
    <property type="component" value="Unassembled WGS sequence"/>
</dbReference>
<feature type="domain" description="ABC transporter" evidence="17">
    <location>
        <begin position="588"/>
        <end position="807"/>
    </location>
</feature>
<dbReference type="Gene3D" id="3.40.50.300">
    <property type="entry name" value="P-loop containing nucleotide triphosphate hydrolases"/>
    <property type="match status" value="2"/>
</dbReference>
<dbReference type="InterPro" id="IPR050611">
    <property type="entry name" value="ABCF"/>
</dbReference>
<dbReference type="PANTHER" id="PTHR19211">
    <property type="entry name" value="ATP-BINDING TRANSPORT PROTEIN-RELATED"/>
    <property type="match status" value="1"/>
</dbReference>
<evidence type="ECO:0000256" key="5">
    <source>
        <dbReference type="ARBA" id="ARBA00022737"/>
    </source>
</evidence>
<reference evidence="18 19" key="1">
    <citation type="submission" date="2024-04" db="EMBL/GenBank/DDBJ databases">
        <title>genome sequences of Mucor flavus KT1a and Helicostylum pulchrum KT1b strains isolated from the surface of a dry-aged beef.</title>
        <authorList>
            <person name="Toyotome T."/>
            <person name="Hosono M."/>
            <person name="Torimaru M."/>
            <person name="Fukuda K."/>
            <person name="Mikami N."/>
        </authorList>
    </citation>
    <scope>NUCLEOTIDE SEQUENCE [LARGE SCALE GENOMIC DNA]</scope>
    <source>
        <strain evidence="18 19">KT1a</strain>
    </source>
</reference>
<evidence type="ECO:0000256" key="10">
    <source>
        <dbReference type="ARBA" id="ARBA00022884"/>
    </source>
</evidence>